<accession>A0AAD8RTX5</accession>
<evidence type="ECO:0000256" key="4">
    <source>
        <dbReference type="ARBA" id="ARBA00023163"/>
    </source>
</evidence>
<organism evidence="7 8">
    <name type="scientific">Lolium multiflorum</name>
    <name type="common">Italian ryegrass</name>
    <name type="synonym">Lolium perenne subsp. multiflorum</name>
    <dbReference type="NCBI Taxonomy" id="4521"/>
    <lineage>
        <taxon>Eukaryota</taxon>
        <taxon>Viridiplantae</taxon>
        <taxon>Streptophyta</taxon>
        <taxon>Embryophyta</taxon>
        <taxon>Tracheophyta</taxon>
        <taxon>Spermatophyta</taxon>
        <taxon>Magnoliopsida</taxon>
        <taxon>Liliopsida</taxon>
        <taxon>Poales</taxon>
        <taxon>Poaceae</taxon>
        <taxon>BOP clade</taxon>
        <taxon>Pooideae</taxon>
        <taxon>Poodae</taxon>
        <taxon>Poeae</taxon>
        <taxon>Poeae Chloroplast Group 2 (Poeae type)</taxon>
        <taxon>Loliodinae</taxon>
        <taxon>Loliinae</taxon>
        <taxon>Lolium</taxon>
    </lineage>
</organism>
<proteinExistence type="predicted"/>
<dbReference type="Gene3D" id="2.40.330.10">
    <property type="entry name" value="DNA-binding pseudobarrel domain"/>
    <property type="match status" value="1"/>
</dbReference>
<dbReference type="InterPro" id="IPR050655">
    <property type="entry name" value="Plant_B3_domain"/>
</dbReference>
<gene>
    <name evidence="7" type="ORF">QYE76_005019</name>
</gene>
<dbReference type="InterPro" id="IPR003340">
    <property type="entry name" value="B3_DNA-bd"/>
</dbReference>
<dbReference type="Pfam" id="PF02362">
    <property type="entry name" value="B3"/>
    <property type="match status" value="1"/>
</dbReference>
<evidence type="ECO:0000313" key="8">
    <source>
        <dbReference type="Proteomes" id="UP001231189"/>
    </source>
</evidence>
<keyword evidence="4" id="KW-0804">Transcription</keyword>
<keyword evidence="8" id="KW-1185">Reference proteome</keyword>
<dbReference type="AlphaFoldDB" id="A0AAD8RTX5"/>
<keyword evidence="2" id="KW-0805">Transcription regulation</keyword>
<dbReference type="SMART" id="SM01019">
    <property type="entry name" value="B3"/>
    <property type="match status" value="1"/>
</dbReference>
<protein>
    <recommendedName>
        <fullName evidence="6">TF-B3 domain-containing protein</fullName>
    </recommendedName>
</protein>
<keyword evidence="5" id="KW-0539">Nucleus</keyword>
<evidence type="ECO:0000256" key="2">
    <source>
        <dbReference type="ARBA" id="ARBA00023015"/>
    </source>
</evidence>
<keyword evidence="3" id="KW-0238">DNA-binding</keyword>
<reference evidence="7" key="1">
    <citation type="submission" date="2023-07" db="EMBL/GenBank/DDBJ databases">
        <title>A chromosome-level genome assembly of Lolium multiflorum.</title>
        <authorList>
            <person name="Chen Y."/>
            <person name="Copetti D."/>
            <person name="Kolliker R."/>
            <person name="Studer B."/>
        </authorList>
    </citation>
    <scope>NUCLEOTIDE SEQUENCE</scope>
    <source>
        <strain evidence="7">02402/16</strain>
        <tissue evidence="7">Leaf</tissue>
    </source>
</reference>
<comment type="caution">
    <text evidence="7">The sequence shown here is derived from an EMBL/GenBank/DDBJ whole genome shotgun (WGS) entry which is preliminary data.</text>
</comment>
<comment type="subcellular location">
    <subcellularLocation>
        <location evidence="1">Nucleus</location>
    </subcellularLocation>
</comment>
<sequence length="113" mass="13267">MCIFFRPTFSRLRIPQDFVRWFGEIPSNIIVKTNSSCNWRMTTVREGDDAYIDHGWAGFTVAHQLQVGQFLIFKKVSSFEYSVVIFDQTFTEVMTRCLYHGDVTRCVVFENHV</sequence>
<name>A0AAD8RTX5_LOLMU</name>
<dbReference type="SUPFAM" id="SSF101936">
    <property type="entry name" value="DNA-binding pseudobarrel domain"/>
    <property type="match status" value="1"/>
</dbReference>
<evidence type="ECO:0000259" key="6">
    <source>
        <dbReference type="PROSITE" id="PS50863"/>
    </source>
</evidence>
<dbReference type="InterPro" id="IPR015300">
    <property type="entry name" value="DNA-bd_pseudobarrel_sf"/>
</dbReference>
<dbReference type="GO" id="GO:0005634">
    <property type="term" value="C:nucleus"/>
    <property type="evidence" value="ECO:0007669"/>
    <property type="project" value="UniProtKB-SubCell"/>
</dbReference>
<dbReference type="GO" id="GO:0003677">
    <property type="term" value="F:DNA binding"/>
    <property type="evidence" value="ECO:0007669"/>
    <property type="project" value="UniProtKB-KW"/>
</dbReference>
<dbReference type="PANTHER" id="PTHR31920:SF139">
    <property type="entry name" value="TF-B3 DOMAIN-CONTAINING PROTEIN"/>
    <property type="match status" value="1"/>
</dbReference>
<evidence type="ECO:0000256" key="1">
    <source>
        <dbReference type="ARBA" id="ARBA00004123"/>
    </source>
</evidence>
<dbReference type="EMBL" id="JAUUTY010000005">
    <property type="protein sequence ID" value="KAK1630704.1"/>
    <property type="molecule type" value="Genomic_DNA"/>
</dbReference>
<feature type="domain" description="TF-B3" evidence="6">
    <location>
        <begin position="1"/>
        <end position="89"/>
    </location>
</feature>
<dbReference type="PROSITE" id="PS50863">
    <property type="entry name" value="B3"/>
    <property type="match status" value="1"/>
</dbReference>
<evidence type="ECO:0000256" key="3">
    <source>
        <dbReference type="ARBA" id="ARBA00023125"/>
    </source>
</evidence>
<dbReference type="CDD" id="cd10017">
    <property type="entry name" value="B3_DNA"/>
    <property type="match status" value="1"/>
</dbReference>
<dbReference type="Proteomes" id="UP001231189">
    <property type="component" value="Unassembled WGS sequence"/>
</dbReference>
<evidence type="ECO:0000313" key="7">
    <source>
        <dbReference type="EMBL" id="KAK1630704.1"/>
    </source>
</evidence>
<evidence type="ECO:0000256" key="5">
    <source>
        <dbReference type="ARBA" id="ARBA00023242"/>
    </source>
</evidence>
<dbReference type="PANTHER" id="PTHR31920">
    <property type="entry name" value="B3 DOMAIN-CONTAINING"/>
    <property type="match status" value="1"/>
</dbReference>